<sequence length="328" mass="36906">MAKLILETIQRGVHHYHKVDSFPVTVGRAFDNDVIIQDVTISPHHVVIDQEGDDLYIQNLSTENGTKLRKKAMGDERVKIEAPTSFQMSGVKARLLPIDMPVESTHVKDCSGFFCIFSNPLWAIGLLLATIAMFFYERYVTTPVPKEIFFYLNTVLPSIWIILGITVVISGISRISTHRWEIIPAISISALIFLLPQVFEYIGHYAAYLLTEDSVGLWLKYAAKFIVIPALIAVFIVKTIHAKWLPAAGIAVLVYSPFLAYQVLILVDELSLKSGFSEVPSYSQTLLPSDTRLNATISLDQFIKEADRETTRDVEQMLTEAKKKEQES</sequence>
<dbReference type="Gene3D" id="2.60.200.20">
    <property type="match status" value="1"/>
</dbReference>
<proteinExistence type="predicted"/>
<dbReference type="OrthoDB" id="5762105at2"/>
<feature type="transmembrane region" description="Helical" evidence="1">
    <location>
        <begin position="244"/>
        <end position="267"/>
    </location>
</feature>
<dbReference type="RefSeq" id="WP_131904848.1">
    <property type="nucleotide sequence ID" value="NZ_BAAAFU010000008.1"/>
</dbReference>
<dbReference type="InterPro" id="IPR000253">
    <property type="entry name" value="FHA_dom"/>
</dbReference>
<dbReference type="EMBL" id="SMFQ01000002">
    <property type="protein sequence ID" value="TCJ89202.1"/>
    <property type="molecule type" value="Genomic_DNA"/>
</dbReference>
<name>A0A4R1F8V7_9GAMM</name>
<keyword evidence="1" id="KW-0812">Transmembrane</keyword>
<reference evidence="3 4" key="1">
    <citation type="submission" date="2019-03" db="EMBL/GenBank/DDBJ databases">
        <title>Genomic Encyclopedia of Type Strains, Phase IV (KMG-IV): sequencing the most valuable type-strain genomes for metagenomic binning, comparative biology and taxonomic classification.</title>
        <authorList>
            <person name="Goeker M."/>
        </authorList>
    </citation>
    <scope>NUCLEOTIDE SEQUENCE [LARGE SCALE GENOMIC DNA]</scope>
    <source>
        <strain evidence="3 4">DSM 24830</strain>
    </source>
</reference>
<feature type="transmembrane region" description="Helical" evidence="1">
    <location>
        <begin position="219"/>
        <end position="237"/>
    </location>
</feature>
<feature type="transmembrane region" description="Helical" evidence="1">
    <location>
        <begin position="148"/>
        <end position="170"/>
    </location>
</feature>
<evidence type="ECO:0000313" key="4">
    <source>
        <dbReference type="Proteomes" id="UP000294887"/>
    </source>
</evidence>
<dbReference type="InterPro" id="IPR008984">
    <property type="entry name" value="SMAD_FHA_dom_sf"/>
</dbReference>
<keyword evidence="4" id="KW-1185">Reference proteome</keyword>
<dbReference type="CDD" id="cd00060">
    <property type="entry name" value="FHA"/>
    <property type="match status" value="1"/>
</dbReference>
<dbReference type="Proteomes" id="UP000294887">
    <property type="component" value="Unassembled WGS sequence"/>
</dbReference>
<feature type="domain" description="FHA" evidence="2">
    <location>
        <begin position="24"/>
        <end position="73"/>
    </location>
</feature>
<evidence type="ECO:0000256" key="1">
    <source>
        <dbReference type="SAM" id="Phobius"/>
    </source>
</evidence>
<evidence type="ECO:0000313" key="3">
    <source>
        <dbReference type="EMBL" id="TCJ89202.1"/>
    </source>
</evidence>
<keyword evidence="1" id="KW-0472">Membrane</keyword>
<organism evidence="3 4">
    <name type="scientific">Cocleimonas flava</name>
    <dbReference type="NCBI Taxonomy" id="634765"/>
    <lineage>
        <taxon>Bacteria</taxon>
        <taxon>Pseudomonadati</taxon>
        <taxon>Pseudomonadota</taxon>
        <taxon>Gammaproteobacteria</taxon>
        <taxon>Thiotrichales</taxon>
        <taxon>Thiotrichaceae</taxon>
        <taxon>Cocleimonas</taxon>
    </lineage>
</organism>
<feature type="transmembrane region" description="Helical" evidence="1">
    <location>
        <begin position="113"/>
        <end position="136"/>
    </location>
</feature>
<keyword evidence="1" id="KW-1133">Transmembrane helix</keyword>
<gene>
    <name evidence="3" type="ORF">EV695_1064</name>
</gene>
<protein>
    <submittedName>
        <fullName evidence="3">FHA domain-containing protein</fullName>
    </submittedName>
</protein>
<comment type="caution">
    <text evidence="3">The sequence shown here is derived from an EMBL/GenBank/DDBJ whole genome shotgun (WGS) entry which is preliminary data.</text>
</comment>
<dbReference type="PROSITE" id="PS50006">
    <property type="entry name" value="FHA_DOMAIN"/>
    <property type="match status" value="1"/>
</dbReference>
<dbReference type="AlphaFoldDB" id="A0A4R1F8V7"/>
<dbReference type="Pfam" id="PF00498">
    <property type="entry name" value="FHA"/>
    <property type="match status" value="1"/>
</dbReference>
<dbReference type="SMART" id="SM00240">
    <property type="entry name" value="FHA"/>
    <property type="match status" value="1"/>
</dbReference>
<evidence type="ECO:0000259" key="2">
    <source>
        <dbReference type="PROSITE" id="PS50006"/>
    </source>
</evidence>
<accession>A0A4R1F8V7</accession>
<dbReference type="SUPFAM" id="SSF49879">
    <property type="entry name" value="SMAD/FHA domain"/>
    <property type="match status" value="1"/>
</dbReference>
<feature type="transmembrane region" description="Helical" evidence="1">
    <location>
        <begin position="182"/>
        <end position="199"/>
    </location>
</feature>